<protein>
    <submittedName>
        <fullName evidence="5">Tetratricopeptide repeat protein</fullName>
    </submittedName>
</protein>
<reference evidence="5" key="1">
    <citation type="submission" date="2020-06" db="EMBL/GenBank/DDBJ databases">
        <title>A novel thermopfilic bacterium from Erzurum, Turkey.</title>
        <authorList>
            <person name="Adiguzel A."/>
            <person name="Ay H."/>
            <person name="Baltaci M.O."/>
        </authorList>
    </citation>
    <scope>NUCLEOTIDE SEQUENCE</scope>
    <source>
        <strain evidence="5">P2</strain>
    </source>
</reference>
<dbReference type="Gene3D" id="1.25.40.10">
    <property type="entry name" value="Tetratricopeptide repeat domain"/>
    <property type="match status" value="1"/>
</dbReference>
<evidence type="ECO:0000313" key="5">
    <source>
        <dbReference type="EMBL" id="NSL52043.1"/>
    </source>
</evidence>
<keyword evidence="2 3" id="KW-0802">TPR repeat</keyword>
<evidence type="ECO:0000256" key="1">
    <source>
        <dbReference type="ARBA" id="ARBA00022737"/>
    </source>
</evidence>
<keyword evidence="4" id="KW-0472">Membrane</keyword>
<keyword evidence="6" id="KW-1185">Reference proteome</keyword>
<gene>
    <name evidence="5" type="ORF">HR057_09795</name>
</gene>
<dbReference type="SUPFAM" id="SSF48452">
    <property type="entry name" value="TPR-like"/>
    <property type="match status" value="1"/>
</dbReference>
<keyword evidence="1" id="KW-0677">Repeat</keyword>
<proteinExistence type="predicted"/>
<evidence type="ECO:0000256" key="2">
    <source>
        <dbReference type="ARBA" id="ARBA00022803"/>
    </source>
</evidence>
<dbReference type="EMBL" id="JABTTE010000012">
    <property type="protein sequence ID" value="NSL52043.1"/>
    <property type="molecule type" value="Genomic_DNA"/>
</dbReference>
<dbReference type="InterPro" id="IPR011990">
    <property type="entry name" value="TPR-like_helical_dom_sf"/>
</dbReference>
<keyword evidence="4" id="KW-0812">Transmembrane</keyword>
<dbReference type="AlphaFoldDB" id="A0A8J8KCI4"/>
<feature type="transmembrane region" description="Helical" evidence="4">
    <location>
        <begin position="12"/>
        <end position="32"/>
    </location>
</feature>
<dbReference type="PROSITE" id="PS50005">
    <property type="entry name" value="TPR"/>
    <property type="match status" value="1"/>
</dbReference>
<sequence length="166" mass="19491">MDIRNISDSQRNIVFIGLLLIIVIGVFLTNYLGNKQDQIFQEDTNQYKYGLYLLKEKKITEAGQVLKPLVVKYNDNHEILRAYSIVQQYDRNYEEAAISLQKAQELNNFLIKDPTFLAQYGEVLYMIKDYKKAKVYLEEAVKLNPDKDILEAVNKLLYQIEMIEKK</sequence>
<dbReference type="Proteomes" id="UP000625804">
    <property type="component" value="Unassembled WGS sequence"/>
</dbReference>
<comment type="caution">
    <text evidence="5">The sequence shown here is derived from an EMBL/GenBank/DDBJ whole genome shotgun (WGS) entry which is preliminary data.</text>
</comment>
<feature type="repeat" description="TPR" evidence="3">
    <location>
        <begin position="114"/>
        <end position="147"/>
    </location>
</feature>
<name>A0A8J8KCI4_9BACI</name>
<evidence type="ECO:0000256" key="4">
    <source>
        <dbReference type="SAM" id="Phobius"/>
    </source>
</evidence>
<dbReference type="RefSeq" id="WP_173731251.1">
    <property type="nucleotide sequence ID" value="NZ_JABTTE010000012.1"/>
</dbReference>
<evidence type="ECO:0000313" key="6">
    <source>
        <dbReference type="Proteomes" id="UP000625804"/>
    </source>
</evidence>
<dbReference type="InterPro" id="IPR019734">
    <property type="entry name" value="TPR_rpt"/>
</dbReference>
<accession>A0A8J8KCI4</accession>
<dbReference type="InterPro" id="IPR013105">
    <property type="entry name" value="TPR_2"/>
</dbReference>
<evidence type="ECO:0000256" key="3">
    <source>
        <dbReference type="PROSITE-ProRule" id="PRU00339"/>
    </source>
</evidence>
<dbReference type="Pfam" id="PF07719">
    <property type="entry name" value="TPR_2"/>
    <property type="match status" value="1"/>
</dbReference>
<keyword evidence="4" id="KW-1133">Transmembrane helix</keyword>
<organism evidence="5 6">
    <name type="scientific">Calidifontibacillus erzurumensis</name>
    <dbReference type="NCBI Taxonomy" id="2741433"/>
    <lineage>
        <taxon>Bacteria</taxon>
        <taxon>Bacillati</taxon>
        <taxon>Bacillota</taxon>
        <taxon>Bacilli</taxon>
        <taxon>Bacillales</taxon>
        <taxon>Bacillaceae</taxon>
        <taxon>Calidifontibacillus/Schinkia group</taxon>
        <taxon>Calidifontibacillus</taxon>
    </lineage>
</organism>